<keyword evidence="7 11" id="KW-0963">Cytoplasm</keyword>
<dbReference type="NCBIfam" id="NF002636">
    <property type="entry name" value="PRK02304.1-5"/>
    <property type="match status" value="1"/>
</dbReference>
<evidence type="ECO:0000256" key="8">
    <source>
        <dbReference type="ARBA" id="ARBA00022676"/>
    </source>
</evidence>
<protein>
    <recommendedName>
        <fullName evidence="6 11">Adenine phosphoribosyltransferase</fullName>
        <shortName evidence="11">APRT</shortName>
        <ecNumber evidence="6 11">2.4.2.7</ecNumber>
    </recommendedName>
</protein>
<evidence type="ECO:0000259" key="12">
    <source>
        <dbReference type="Pfam" id="PF00156"/>
    </source>
</evidence>
<keyword evidence="8 11" id="KW-0328">Glycosyltransferase</keyword>
<dbReference type="Gene3D" id="3.40.50.2020">
    <property type="match status" value="1"/>
</dbReference>
<comment type="catalytic activity">
    <reaction evidence="1 11">
        <text>AMP + diphosphate = 5-phospho-alpha-D-ribose 1-diphosphate + adenine</text>
        <dbReference type="Rhea" id="RHEA:16609"/>
        <dbReference type="ChEBI" id="CHEBI:16708"/>
        <dbReference type="ChEBI" id="CHEBI:33019"/>
        <dbReference type="ChEBI" id="CHEBI:58017"/>
        <dbReference type="ChEBI" id="CHEBI:456215"/>
        <dbReference type="EC" id="2.4.2.7"/>
    </reaction>
</comment>
<comment type="subunit">
    <text evidence="11">Homodimer.</text>
</comment>
<comment type="subcellular location">
    <subcellularLocation>
        <location evidence="3 11">Cytoplasm</location>
    </subcellularLocation>
</comment>
<comment type="similarity">
    <text evidence="5 11">Belongs to the purine/pyrimidine phosphoribosyltransferase family.</text>
</comment>
<comment type="caution">
    <text evidence="13">The sequence shown here is derived from an EMBL/GenBank/DDBJ whole genome shotgun (WGS) entry which is preliminary data.</text>
</comment>
<reference evidence="13 14" key="1">
    <citation type="submission" date="2010-08" db="EMBL/GenBank/DDBJ databases">
        <authorList>
            <person name="Durkin A.S."/>
            <person name="Madupu R."/>
            <person name="Torralba M."/>
            <person name="Gillis M."/>
            <person name="Methe B."/>
            <person name="Sutton G."/>
            <person name="Nelson K.E."/>
        </authorList>
    </citation>
    <scope>NUCLEOTIDE SEQUENCE [LARGE SCALE GENOMIC DNA]</scope>
    <source>
        <strain evidence="13 14">PB189-T1-4</strain>
    </source>
</reference>
<evidence type="ECO:0000256" key="7">
    <source>
        <dbReference type="ARBA" id="ARBA00022490"/>
    </source>
</evidence>
<keyword evidence="10 11" id="KW-0660">Purine salvage</keyword>
<evidence type="ECO:0000313" key="13">
    <source>
        <dbReference type="EMBL" id="EFL43758.1"/>
    </source>
</evidence>
<keyword evidence="9 11" id="KW-0808">Transferase</keyword>
<dbReference type="CDD" id="cd06223">
    <property type="entry name" value="PRTases_typeI"/>
    <property type="match status" value="1"/>
</dbReference>
<accession>A0ABN0AYY9</accession>
<organism evidence="13 14">
    <name type="scientific">Fannyhessea vaginae PB189-T1-4</name>
    <dbReference type="NCBI Taxonomy" id="866774"/>
    <lineage>
        <taxon>Bacteria</taxon>
        <taxon>Bacillati</taxon>
        <taxon>Actinomycetota</taxon>
        <taxon>Coriobacteriia</taxon>
        <taxon>Coriobacteriales</taxon>
        <taxon>Atopobiaceae</taxon>
        <taxon>Fannyhessea</taxon>
    </lineage>
</organism>
<dbReference type="InterPro" id="IPR000836">
    <property type="entry name" value="PRTase_dom"/>
</dbReference>
<dbReference type="PANTHER" id="PTHR32315:SF3">
    <property type="entry name" value="ADENINE PHOSPHORIBOSYLTRANSFERASE"/>
    <property type="match status" value="1"/>
</dbReference>
<dbReference type="NCBIfam" id="NF002634">
    <property type="entry name" value="PRK02304.1-3"/>
    <property type="match status" value="1"/>
</dbReference>
<dbReference type="InterPro" id="IPR050054">
    <property type="entry name" value="UPRTase/APRTase"/>
</dbReference>
<evidence type="ECO:0000313" key="14">
    <source>
        <dbReference type="Proteomes" id="UP000004431"/>
    </source>
</evidence>
<dbReference type="NCBIfam" id="TIGR01090">
    <property type="entry name" value="apt"/>
    <property type="match status" value="1"/>
</dbReference>
<dbReference type="Proteomes" id="UP000004431">
    <property type="component" value="Unassembled WGS sequence"/>
</dbReference>
<evidence type="ECO:0000256" key="11">
    <source>
        <dbReference type="HAMAP-Rule" id="MF_00004"/>
    </source>
</evidence>
<evidence type="ECO:0000256" key="3">
    <source>
        <dbReference type="ARBA" id="ARBA00004496"/>
    </source>
</evidence>
<dbReference type="HAMAP" id="MF_00004">
    <property type="entry name" value="Aden_phosphoribosyltr"/>
    <property type="match status" value="1"/>
</dbReference>
<dbReference type="EC" id="2.4.2.7" evidence="6 11"/>
<dbReference type="RefSeq" id="WP_006304621.1">
    <property type="nucleotide sequence ID" value="NZ_AEDQ01000030.1"/>
</dbReference>
<evidence type="ECO:0000256" key="2">
    <source>
        <dbReference type="ARBA" id="ARBA00003968"/>
    </source>
</evidence>
<evidence type="ECO:0000256" key="9">
    <source>
        <dbReference type="ARBA" id="ARBA00022679"/>
    </source>
</evidence>
<dbReference type="InterPro" id="IPR005764">
    <property type="entry name" value="Ade_phspho_trans"/>
</dbReference>
<gene>
    <name evidence="11 13" type="primary">apt</name>
    <name evidence="13" type="ORF">HMPREF9248_0167</name>
</gene>
<keyword evidence="14" id="KW-1185">Reference proteome</keyword>
<evidence type="ECO:0000256" key="5">
    <source>
        <dbReference type="ARBA" id="ARBA00008391"/>
    </source>
</evidence>
<dbReference type="InterPro" id="IPR029057">
    <property type="entry name" value="PRTase-like"/>
</dbReference>
<evidence type="ECO:0000256" key="1">
    <source>
        <dbReference type="ARBA" id="ARBA00000868"/>
    </source>
</evidence>
<evidence type="ECO:0000256" key="6">
    <source>
        <dbReference type="ARBA" id="ARBA00011893"/>
    </source>
</evidence>
<sequence length="177" mass="19377">MSSEYFEQLICDIKDYPQPGVVFKDITPLIADADGFHAAVDDICKHFADAGITKVVGAEARGFLLGAPVAYQLHAGFVPARKPGKLPREVISESYDLEYGSNELEMHKDALCPNDRVLIVDDLVATGGTAVASAHLIERTGAELIGFAFLLELAFLHPREIISREFSQELYTLVKVN</sequence>
<dbReference type="GO" id="GO:0003999">
    <property type="term" value="F:adenine phosphoribosyltransferase activity"/>
    <property type="evidence" value="ECO:0007669"/>
    <property type="project" value="UniProtKB-EC"/>
</dbReference>
<proteinExistence type="inferred from homology"/>
<dbReference type="Pfam" id="PF00156">
    <property type="entry name" value="Pribosyltran"/>
    <property type="match status" value="1"/>
</dbReference>
<dbReference type="SUPFAM" id="SSF53271">
    <property type="entry name" value="PRTase-like"/>
    <property type="match status" value="1"/>
</dbReference>
<comment type="pathway">
    <text evidence="4 11">Purine metabolism; AMP biosynthesis via salvage pathway; AMP from adenine: step 1/1.</text>
</comment>
<evidence type="ECO:0000256" key="10">
    <source>
        <dbReference type="ARBA" id="ARBA00022726"/>
    </source>
</evidence>
<feature type="domain" description="Phosphoribosyltransferase" evidence="12">
    <location>
        <begin position="48"/>
        <end position="151"/>
    </location>
</feature>
<dbReference type="EMBL" id="AEDQ01000030">
    <property type="protein sequence ID" value="EFL43758.1"/>
    <property type="molecule type" value="Genomic_DNA"/>
</dbReference>
<comment type="function">
    <text evidence="2 11">Catalyzes a salvage reaction resulting in the formation of AMP, that is energically less costly than de novo synthesis.</text>
</comment>
<name>A0ABN0AYY9_9ACTN</name>
<dbReference type="PANTHER" id="PTHR32315">
    <property type="entry name" value="ADENINE PHOSPHORIBOSYLTRANSFERASE"/>
    <property type="match status" value="1"/>
</dbReference>
<evidence type="ECO:0000256" key="4">
    <source>
        <dbReference type="ARBA" id="ARBA00004659"/>
    </source>
</evidence>